<gene>
    <name evidence="2" type="ORF">Pla100_63360</name>
</gene>
<reference evidence="2 3" key="1">
    <citation type="submission" date="2019-02" db="EMBL/GenBank/DDBJ databases">
        <title>Deep-cultivation of Planctomycetes and their phenomic and genomic characterization uncovers novel biology.</title>
        <authorList>
            <person name="Wiegand S."/>
            <person name="Jogler M."/>
            <person name="Boedeker C."/>
            <person name="Pinto D."/>
            <person name="Vollmers J."/>
            <person name="Rivas-Marin E."/>
            <person name="Kohn T."/>
            <person name="Peeters S.H."/>
            <person name="Heuer A."/>
            <person name="Rast P."/>
            <person name="Oberbeckmann S."/>
            <person name="Bunk B."/>
            <person name="Jeske O."/>
            <person name="Meyerdierks A."/>
            <person name="Storesund J.E."/>
            <person name="Kallscheuer N."/>
            <person name="Luecker S."/>
            <person name="Lage O.M."/>
            <person name="Pohl T."/>
            <person name="Merkel B.J."/>
            <person name="Hornburger P."/>
            <person name="Mueller R.-W."/>
            <person name="Bruemmer F."/>
            <person name="Labrenz M."/>
            <person name="Spormann A.M."/>
            <person name="Op Den Camp H."/>
            <person name="Overmann J."/>
            <person name="Amann R."/>
            <person name="Jetten M.S.M."/>
            <person name="Mascher T."/>
            <person name="Medema M.H."/>
            <person name="Devos D.P."/>
            <person name="Kaster A.-K."/>
            <person name="Ovreas L."/>
            <person name="Rohde M."/>
            <person name="Galperin M.Y."/>
            <person name="Jogler C."/>
        </authorList>
    </citation>
    <scope>NUCLEOTIDE SEQUENCE [LARGE SCALE GENOMIC DNA]</scope>
    <source>
        <strain evidence="2 3">Pla100</strain>
    </source>
</reference>
<evidence type="ECO:0000313" key="2">
    <source>
        <dbReference type="EMBL" id="TWT77170.1"/>
    </source>
</evidence>
<feature type="transmembrane region" description="Helical" evidence="1">
    <location>
        <begin position="7"/>
        <end position="26"/>
    </location>
</feature>
<comment type="caution">
    <text evidence="2">The sequence shown here is derived from an EMBL/GenBank/DDBJ whole genome shotgun (WGS) entry which is preliminary data.</text>
</comment>
<keyword evidence="3" id="KW-1185">Reference proteome</keyword>
<keyword evidence="1" id="KW-1133">Transmembrane helix</keyword>
<name>A0A5C5YQZ2_9BACT</name>
<sequence length="168" mass="18621">MKHRLRFGLNVLLVATALVALLFLIVRIPSSLVALILVALSTSALVAAPIGLALRRTRAGRLVFRVSCLTLLCIAALFLSFGPACWAFVRYNTPDTKHPYWSGAFSAVYVPVATCIIFAPSPIRTVGMNYTAAWMPKGTRFHDDWEKGLGWSIDYSPAKFRTYTVIHY</sequence>
<organism evidence="2 3">
    <name type="scientific">Neorhodopirellula pilleata</name>
    <dbReference type="NCBI Taxonomy" id="2714738"/>
    <lineage>
        <taxon>Bacteria</taxon>
        <taxon>Pseudomonadati</taxon>
        <taxon>Planctomycetota</taxon>
        <taxon>Planctomycetia</taxon>
        <taxon>Pirellulales</taxon>
        <taxon>Pirellulaceae</taxon>
        <taxon>Neorhodopirellula</taxon>
    </lineage>
</organism>
<feature type="transmembrane region" description="Helical" evidence="1">
    <location>
        <begin position="101"/>
        <end position="119"/>
    </location>
</feature>
<keyword evidence="1" id="KW-0812">Transmembrane</keyword>
<dbReference type="EMBL" id="SJPM01000065">
    <property type="protein sequence ID" value="TWT77170.1"/>
    <property type="molecule type" value="Genomic_DNA"/>
</dbReference>
<dbReference type="AlphaFoldDB" id="A0A5C5YQZ2"/>
<protein>
    <submittedName>
        <fullName evidence="2">Uncharacterized protein</fullName>
    </submittedName>
</protein>
<proteinExistence type="predicted"/>
<feature type="transmembrane region" description="Helical" evidence="1">
    <location>
        <begin position="66"/>
        <end position="89"/>
    </location>
</feature>
<dbReference type="Proteomes" id="UP000316213">
    <property type="component" value="Unassembled WGS sequence"/>
</dbReference>
<evidence type="ECO:0000313" key="3">
    <source>
        <dbReference type="Proteomes" id="UP000316213"/>
    </source>
</evidence>
<feature type="transmembrane region" description="Helical" evidence="1">
    <location>
        <begin position="32"/>
        <end position="54"/>
    </location>
</feature>
<evidence type="ECO:0000256" key="1">
    <source>
        <dbReference type="SAM" id="Phobius"/>
    </source>
</evidence>
<keyword evidence="1" id="KW-0472">Membrane</keyword>
<accession>A0A5C5YQZ2</accession>